<reference evidence="3" key="1">
    <citation type="submission" date="2015-07" db="EMBL/GenBank/DDBJ databases">
        <title>Draft genome sequence of Acetobacterium bakii DSM 8293, a potential psychrophilic chemical producer through syngas fermentation.</title>
        <authorList>
            <person name="Song Y."/>
            <person name="Hwang S."/>
            <person name="Cho B.-K."/>
        </authorList>
    </citation>
    <scope>NUCLEOTIDE SEQUENCE [LARGE SCALE GENOMIC DNA]</scope>
    <source>
        <strain evidence="3">DSM 8239</strain>
    </source>
</reference>
<organism evidence="2 3">
    <name type="scientific">Acetobacterium bakii</name>
    <dbReference type="NCBI Taxonomy" id="52689"/>
    <lineage>
        <taxon>Bacteria</taxon>
        <taxon>Bacillati</taxon>
        <taxon>Bacillota</taxon>
        <taxon>Clostridia</taxon>
        <taxon>Eubacteriales</taxon>
        <taxon>Eubacteriaceae</taxon>
        <taxon>Acetobacterium</taxon>
    </lineage>
</organism>
<dbReference type="InterPro" id="IPR025714">
    <property type="entry name" value="Methyltranfer_dom"/>
</dbReference>
<sequence>MKNQLNTEFFEDLWLGGDHPSQLNADFWDLRAQEHNKSSIKNNSLISRENKVKDFLAKGLINDTSVVLDIGCGTGQLSIALAKSVKEVAALDFSENMLTYASENAKKARVKNIRFIQADWKEIEFEEPFDFVVSSMSPAINGPADLYKLMAVCKGHCYLSAFVERSSTLRETLYHLTDQTYLHQFHKINYIFNILWTKGFFPELSYEESCYNRLLALEQAKEIYPLELNIQNDPLKVKLIHGFLDQEAKDGFITEIVSQKKGELIWKCSHL</sequence>
<dbReference type="Pfam" id="PF13847">
    <property type="entry name" value="Methyltransf_31"/>
    <property type="match status" value="1"/>
</dbReference>
<dbReference type="Gene3D" id="3.40.50.150">
    <property type="entry name" value="Vaccinia Virus protein VP39"/>
    <property type="match status" value="1"/>
</dbReference>
<dbReference type="RefSeq" id="WP_050741164.1">
    <property type="nucleotide sequence ID" value="NZ_LGYO01000040.1"/>
</dbReference>
<comment type="caution">
    <text evidence="2">The sequence shown here is derived from an EMBL/GenBank/DDBJ whole genome shotgun (WGS) entry which is preliminary data.</text>
</comment>
<accession>A0A0L6TXI2</accession>
<dbReference type="PANTHER" id="PTHR43667:SF2">
    <property type="entry name" value="FATTY ACID C-METHYL TRANSFERASE"/>
    <property type="match status" value="1"/>
</dbReference>
<evidence type="ECO:0000313" key="2">
    <source>
        <dbReference type="EMBL" id="KNZ40958.1"/>
    </source>
</evidence>
<dbReference type="EMBL" id="LGYO01000040">
    <property type="protein sequence ID" value="KNZ40958.1"/>
    <property type="molecule type" value="Genomic_DNA"/>
</dbReference>
<dbReference type="OrthoDB" id="9811589at2"/>
<dbReference type="PANTHER" id="PTHR43667">
    <property type="entry name" value="CYCLOPROPANE-FATTY-ACYL-PHOSPHOLIPID SYNTHASE"/>
    <property type="match status" value="1"/>
</dbReference>
<protein>
    <recommendedName>
        <fullName evidence="1">Methyltransferase domain-containing protein</fullName>
    </recommendedName>
</protein>
<proteinExistence type="predicted"/>
<dbReference type="AlphaFoldDB" id="A0A0L6TXI2"/>
<evidence type="ECO:0000259" key="1">
    <source>
        <dbReference type="Pfam" id="PF13847"/>
    </source>
</evidence>
<feature type="domain" description="Methyltransferase" evidence="1">
    <location>
        <begin position="63"/>
        <end position="170"/>
    </location>
</feature>
<dbReference type="InterPro" id="IPR050723">
    <property type="entry name" value="CFA/CMAS"/>
</dbReference>
<gene>
    <name evidence="2" type="ORF">AKG39_14720</name>
</gene>
<evidence type="ECO:0000313" key="3">
    <source>
        <dbReference type="Proteomes" id="UP000036873"/>
    </source>
</evidence>
<name>A0A0L6TXI2_9FIRM</name>
<dbReference type="Proteomes" id="UP000036873">
    <property type="component" value="Unassembled WGS sequence"/>
</dbReference>
<dbReference type="SUPFAM" id="SSF53335">
    <property type="entry name" value="S-adenosyl-L-methionine-dependent methyltransferases"/>
    <property type="match status" value="1"/>
</dbReference>
<dbReference type="InterPro" id="IPR029063">
    <property type="entry name" value="SAM-dependent_MTases_sf"/>
</dbReference>
<dbReference type="STRING" id="52689.AKG39_14720"/>
<keyword evidence="3" id="KW-1185">Reference proteome</keyword>
<dbReference type="CDD" id="cd02440">
    <property type="entry name" value="AdoMet_MTases"/>
    <property type="match status" value="1"/>
</dbReference>